<feature type="region of interest" description="Disordered" evidence="7">
    <location>
        <begin position="615"/>
        <end position="699"/>
    </location>
</feature>
<feature type="domain" description="RING-type" evidence="8">
    <location>
        <begin position="258"/>
        <end position="302"/>
    </location>
</feature>
<dbReference type="GO" id="GO:0006397">
    <property type="term" value="P:mRNA processing"/>
    <property type="evidence" value="ECO:0007669"/>
    <property type="project" value="InterPro"/>
</dbReference>
<keyword evidence="12" id="KW-1185">Reference proteome</keyword>
<dbReference type="GO" id="GO:0003676">
    <property type="term" value="F:nucleic acid binding"/>
    <property type="evidence" value="ECO:0007669"/>
    <property type="project" value="InterPro"/>
</dbReference>
<gene>
    <name evidence="11" type="ORF">EG68_11684</name>
</gene>
<dbReference type="SUPFAM" id="SSF57756">
    <property type="entry name" value="Retrovirus zinc finger-like domains"/>
    <property type="match status" value="1"/>
</dbReference>
<feature type="compositionally biased region" description="Low complexity" evidence="7">
    <location>
        <begin position="796"/>
        <end position="806"/>
    </location>
</feature>
<evidence type="ECO:0000256" key="4">
    <source>
        <dbReference type="ARBA" id="ARBA00022833"/>
    </source>
</evidence>
<dbReference type="Gene3D" id="4.10.60.10">
    <property type="entry name" value="Zinc finger, CCHC-type"/>
    <property type="match status" value="1"/>
</dbReference>
<feature type="region of interest" description="Disordered" evidence="7">
    <location>
        <begin position="927"/>
        <end position="968"/>
    </location>
</feature>
<dbReference type="AlphaFoldDB" id="A0A8S9YEH6"/>
<dbReference type="SMART" id="SM01180">
    <property type="entry name" value="DWNN"/>
    <property type="match status" value="1"/>
</dbReference>
<protein>
    <recommendedName>
        <fullName evidence="13">E3 ubiquitin-protein ligase RBBP6</fullName>
    </recommendedName>
</protein>
<keyword evidence="4" id="KW-0862">Zinc</keyword>
<feature type="domain" description="DWNN" evidence="10">
    <location>
        <begin position="5"/>
        <end position="76"/>
    </location>
</feature>
<dbReference type="InterPro" id="IPR014891">
    <property type="entry name" value="DWNN_domain"/>
</dbReference>
<feature type="compositionally biased region" description="Polar residues" evidence="7">
    <location>
        <begin position="379"/>
        <end position="392"/>
    </location>
</feature>
<feature type="region of interest" description="Disordered" evidence="7">
    <location>
        <begin position="371"/>
        <end position="392"/>
    </location>
</feature>
<evidence type="ECO:0000256" key="1">
    <source>
        <dbReference type="ARBA" id="ARBA00004123"/>
    </source>
</evidence>
<dbReference type="Pfam" id="PF08783">
    <property type="entry name" value="DWNN"/>
    <property type="match status" value="1"/>
</dbReference>
<feature type="compositionally biased region" description="Basic residues" evidence="7">
    <location>
        <begin position="938"/>
        <end position="955"/>
    </location>
</feature>
<feature type="region of interest" description="Disordered" evidence="7">
    <location>
        <begin position="870"/>
        <end position="906"/>
    </location>
</feature>
<feature type="domain" description="CCHC-type" evidence="9">
    <location>
        <begin position="159"/>
        <end position="173"/>
    </location>
</feature>
<comment type="caution">
    <text evidence="11">The sequence shown here is derived from an EMBL/GenBank/DDBJ whole genome shotgun (WGS) entry which is preliminary data.</text>
</comment>
<keyword evidence="2" id="KW-0479">Metal-binding</keyword>
<dbReference type="PROSITE" id="PS50089">
    <property type="entry name" value="ZF_RING_2"/>
    <property type="match status" value="1"/>
</dbReference>
<organism evidence="11 12">
    <name type="scientific">Paragonimus skrjabini miyazakii</name>
    <dbReference type="NCBI Taxonomy" id="59628"/>
    <lineage>
        <taxon>Eukaryota</taxon>
        <taxon>Metazoa</taxon>
        <taxon>Spiralia</taxon>
        <taxon>Lophotrochozoa</taxon>
        <taxon>Platyhelminthes</taxon>
        <taxon>Trematoda</taxon>
        <taxon>Digenea</taxon>
        <taxon>Plagiorchiida</taxon>
        <taxon>Troglotremata</taxon>
        <taxon>Troglotrematidae</taxon>
        <taxon>Paragonimus</taxon>
    </lineage>
</organism>
<feature type="region of interest" description="Disordered" evidence="7">
    <location>
        <begin position="713"/>
        <end position="772"/>
    </location>
</feature>
<dbReference type="Gene3D" id="3.30.40.10">
    <property type="entry name" value="Zinc/RING finger domain, C3HC4 (zinc finger)"/>
    <property type="match status" value="1"/>
</dbReference>
<dbReference type="GO" id="GO:0005634">
    <property type="term" value="C:nucleus"/>
    <property type="evidence" value="ECO:0007669"/>
    <property type="project" value="UniProtKB-SubCell"/>
</dbReference>
<comment type="subcellular location">
    <subcellularLocation>
        <location evidence="1">Nucleus</location>
    </subcellularLocation>
</comment>
<dbReference type="InterPro" id="IPR013083">
    <property type="entry name" value="Znf_RING/FYVE/PHD"/>
</dbReference>
<dbReference type="PANTHER" id="PTHR15439">
    <property type="entry name" value="RETINOBLASTOMA-BINDING PROTEIN 6"/>
    <property type="match status" value="1"/>
</dbReference>
<keyword evidence="5" id="KW-0539">Nucleus</keyword>
<evidence type="ECO:0000259" key="9">
    <source>
        <dbReference type="PROSITE" id="PS50158"/>
    </source>
</evidence>
<evidence type="ECO:0000256" key="2">
    <source>
        <dbReference type="ARBA" id="ARBA00022723"/>
    </source>
</evidence>
<evidence type="ECO:0000256" key="7">
    <source>
        <dbReference type="SAM" id="MobiDB-lite"/>
    </source>
</evidence>
<dbReference type="PROSITE" id="PS50158">
    <property type="entry name" value="ZF_CCHC"/>
    <property type="match status" value="1"/>
</dbReference>
<feature type="compositionally biased region" description="Basic residues" evidence="7">
    <location>
        <begin position="616"/>
        <end position="629"/>
    </location>
</feature>
<sequence>MSSIVYFKFKANVKTDTVQFDGSAISVKDLKSAIRTKCCLYSTDFDLKLEDTNGKAFSKDDELIPKYTSIVVRRVPKLTSETQKRKITTSEDLPWRENQRAQINMNDVGFQKHVNLADSDLPEEEKIKIMMERSSETYSEKNFAVKAKPYGVPPAAYICHKCGLPGHWIHNCPGVRDKSGKMMDIKSVKRPTGIPQDFLLEVEAGTPGAYLGKSGKYMVPIKDAEAYAQGKKDKRPFSVEENPPYFPSERIPPKQFICPLCDGLFREAVLVSCCGTTYCNECIMGHVFDAQILGSHKCPNCEAVLNDHESSVFENALVRSMIRDWLANEAVPSGVNVDAVQEDCLKIDEEQKTFVNNRRVLKPKQVIGSSVNAHRKSSESTSEVGTKTDVRTTCSPSSLDETISTLPCTVVTTSNDFMPVSSGTCIDSSINSKNIIKLAVTDKHTPVVSSNTCAAVVASAPCATSMGSGRRPLLASTSGLPSSQMSCISNCNSPAIIPTILPGINGTSNPLLSALYNMRVDNVQLPVPTPQVVLPVSLTSSLVGGSEWTVGGTLTTTGSRPGLVDQIFQVNTSQTAFGLVPGSLPTTVHPSNQALDGHKVLSKEEFYRLKMEMLHSTRRRHRHRSRSRSPVRSYRRDEPELSFRRHERSGRDHRIQRRSPGDEVDLGHRRRYDPDHSYKPKYDHFRTSHSHHHSGDTECLDVKTERQYFQQKRFVRGQPSRPHKSPQPSSQPRERFYRYSCRSQSVSPRVQKPRECIRHHRQSPSDRCDSENYSALDQITSPVTVSVVPQYDLSEPESPGSPSGSPRNLLGDCKGRHDSSRGNLHHIQPRSPDDGSNFVEERVNVLISGEVDRYVMPSVVSKQLSYSKCSNDVTGEDVKKQRKAKKHKKHKHRSEKKKSKKKSNLEAYDEASDIWVASGADVTLQSSLPLDGLEEKMKKHKKHKREGKEKKKKDRKHIDTESDAFMQM</sequence>
<feature type="compositionally biased region" description="Basic residues" evidence="7">
    <location>
        <begin position="880"/>
        <end position="902"/>
    </location>
</feature>
<dbReference type="InterPro" id="IPR036875">
    <property type="entry name" value="Znf_CCHC_sf"/>
</dbReference>
<evidence type="ECO:0000313" key="11">
    <source>
        <dbReference type="EMBL" id="KAF7233010.1"/>
    </source>
</evidence>
<evidence type="ECO:0008006" key="13">
    <source>
        <dbReference type="Google" id="ProtNLM"/>
    </source>
</evidence>
<feature type="region of interest" description="Disordered" evidence="7">
    <location>
        <begin position="792"/>
        <end position="837"/>
    </location>
</feature>
<evidence type="ECO:0000256" key="3">
    <source>
        <dbReference type="ARBA" id="ARBA00022771"/>
    </source>
</evidence>
<evidence type="ECO:0000256" key="6">
    <source>
        <dbReference type="PROSITE-ProRule" id="PRU00047"/>
    </source>
</evidence>
<dbReference type="InterPro" id="IPR001878">
    <property type="entry name" value="Znf_CCHC"/>
</dbReference>
<keyword evidence="3 6" id="KW-0863">Zinc-finger</keyword>
<dbReference type="CDD" id="cd16620">
    <property type="entry name" value="vRING-HC-C4C4_RBBP6"/>
    <property type="match status" value="1"/>
</dbReference>
<evidence type="ECO:0000259" key="8">
    <source>
        <dbReference type="PROSITE" id="PS50089"/>
    </source>
</evidence>
<dbReference type="EMBL" id="JTDE01021380">
    <property type="protein sequence ID" value="KAF7233010.1"/>
    <property type="molecule type" value="Genomic_DNA"/>
</dbReference>
<dbReference type="InterPro" id="IPR033489">
    <property type="entry name" value="RBBP6"/>
</dbReference>
<dbReference type="GO" id="GO:0061630">
    <property type="term" value="F:ubiquitin protein ligase activity"/>
    <property type="evidence" value="ECO:0007669"/>
    <property type="project" value="InterPro"/>
</dbReference>
<dbReference type="InterPro" id="IPR001841">
    <property type="entry name" value="Znf_RING"/>
</dbReference>
<evidence type="ECO:0000313" key="12">
    <source>
        <dbReference type="Proteomes" id="UP000822476"/>
    </source>
</evidence>
<dbReference type="PROSITE" id="PS51282">
    <property type="entry name" value="DWNN"/>
    <property type="match status" value="1"/>
</dbReference>
<dbReference type="GO" id="GO:0016567">
    <property type="term" value="P:protein ubiquitination"/>
    <property type="evidence" value="ECO:0007669"/>
    <property type="project" value="InterPro"/>
</dbReference>
<dbReference type="OrthoDB" id="106784at2759"/>
<dbReference type="PANTHER" id="PTHR15439:SF0">
    <property type="entry name" value="CELL DIVISION CYCLE AND APOPTOSIS REGULATOR PROTEIN 1-RELATED"/>
    <property type="match status" value="1"/>
</dbReference>
<proteinExistence type="predicted"/>
<dbReference type="SUPFAM" id="SSF57850">
    <property type="entry name" value="RING/U-box"/>
    <property type="match status" value="1"/>
</dbReference>
<dbReference type="GO" id="GO:0008270">
    <property type="term" value="F:zinc ion binding"/>
    <property type="evidence" value="ECO:0007669"/>
    <property type="project" value="UniProtKB-KW"/>
</dbReference>
<name>A0A8S9YEH6_9TREM</name>
<dbReference type="Proteomes" id="UP000822476">
    <property type="component" value="Unassembled WGS sequence"/>
</dbReference>
<dbReference type="Gene3D" id="3.10.20.90">
    <property type="entry name" value="Phosphatidylinositol 3-kinase Catalytic Subunit, Chain A, domain 1"/>
    <property type="match status" value="1"/>
</dbReference>
<evidence type="ECO:0000259" key="10">
    <source>
        <dbReference type="PROSITE" id="PS51282"/>
    </source>
</evidence>
<dbReference type="GO" id="GO:0006511">
    <property type="term" value="P:ubiquitin-dependent protein catabolic process"/>
    <property type="evidence" value="ECO:0007669"/>
    <property type="project" value="TreeGrafter"/>
</dbReference>
<evidence type="ECO:0000256" key="5">
    <source>
        <dbReference type="ARBA" id="ARBA00023242"/>
    </source>
</evidence>
<reference evidence="11" key="1">
    <citation type="submission" date="2019-07" db="EMBL/GenBank/DDBJ databases">
        <title>Annotation for the trematode Paragonimus miyazaki's.</title>
        <authorList>
            <person name="Choi Y.-J."/>
        </authorList>
    </citation>
    <scope>NUCLEOTIDE SEQUENCE</scope>
    <source>
        <strain evidence="11">Japan</strain>
    </source>
</reference>
<accession>A0A8S9YEH6</accession>
<feature type="compositionally biased region" description="Basic and acidic residues" evidence="7">
    <location>
        <begin position="634"/>
        <end position="686"/>
    </location>
</feature>